<dbReference type="BioCyc" id="AMAC1300253:G12YX-3632-MONOMER"/>
<dbReference type="AlphaFoldDB" id="S5AJ64"/>
<accession>S5AJ64</accession>
<dbReference type="Proteomes" id="UP000014909">
    <property type="component" value="Plasmid unnamed"/>
</dbReference>
<proteinExistence type="predicted"/>
<evidence type="ECO:0000313" key="1">
    <source>
        <dbReference type="EMBL" id="AGP79985.1"/>
    </source>
</evidence>
<name>S5AJ64_9ALTE</name>
<geneLocation type="plasmid" evidence="1">
    <name>unnamed</name>
</geneLocation>
<protein>
    <submittedName>
        <fullName evidence="1">Uncharacterized protein</fullName>
    </submittedName>
</protein>
<dbReference type="EMBL" id="CP004847">
    <property type="protein sequence ID" value="AGP79985.1"/>
    <property type="molecule type" value="Genomic_DNA"/>
</dbReference>
<reference evidence="1 2" key="1">
    <citation type="journal article" date="2013" name="Genome Biol. Evol.">
        <title>Genomic Diversity of "Deep Ecotype" Alteromonas macleodii Isolates: Evidence for Pan-Mediterranean Clonal Frames.</title>
        <authorList>
            <person name="Lopez-Perez M."/>
            <person name="Gonzaga A."/>
            <person name="Rodriguez-Valera F."/>
        </authorList>
    </citation>
    <scope>NUCLEOTIDE SEQUENCE [LARGE SCALE GENOMIC DNA]</scope>
    <source>
        <strain evidence="2">'English Channel 615'</strain>
        <plasmid evidence="2">Plasmid</plasmid>
    </source>
</reference>
<gene>
    <name evidence="1" type="ORF">I633_22826</name>
</gene>
<sequence>MENTLNQQKTNYAAIDGWHGEYGHFNVLVRDHDDICTDFGKHDRVMTTLPQFDDAFGKVVLYCRVDLKWGLGEPTSEQILKVARKHDGTKGKWTLMAREPWDNGKSIGYYFVRAH</sequence>
<organism evidence="1 2">
    <name type="scientific">Alteromonas mediterranea 615</name>
    <dbReference type="NCBI Taxonomy" id="1300253"/>
    <lineage>
        <taxon>Bacteria</taxon>
        <taxon>Pseudomonadati</taxon>
        <taxon>Pseudomonadota</taxon>
        <taxon>Gammaproteobacteria</taxon>
        <taxon>Alteromonadales</taxon>
        <taxon>Alteromonadaceae</taxon>
        <taxon>Alteromonas/Salinimonas group</taxon>
        <taxon>Alteromonas</taxon>
    </lineage>
</organism>
<dbReference type="HOGENOM" id="CLU_2103849_0_0_6"/>
<dbReference type="PATRIC" id="fig|1300253.3.peg.4751"/>
<dbReference type="KEGG" id="amh:I633_22826"/>
<keyword evidence="1" id="KW-0614">Plasmid</keyword>
<evidence type="ECO:0000313" key="2">
    <source>
        <dbReference type="Proteomes" id="UP000014909"/>
    </source>
</evidence>